<dbReference type="KEGG" id="rub:GBA63_12655"/>
<evidence type="ECO:0000313" key="2">
    <source>
        <dbReference type="EMBL" id="QIN83392.1"/>
    </source>
</evidence>
<dbReference type="PROSITE" id="PS51354">
    <property type="entry name" value="GLUTAREDOXIN_2"/>
    <property type="match status" value="1"/>
</dbReference>
<dbReference type="SUPFAM" id="SSF52833">
    <property type="entry name" value="Thioredoxin-like"/>
    <property type="match status" value="1"/>
</dbReference>
<sequence length="79" mass="8739">MESPSTQIQLYTSAGCPHSEAAREDLEWRGVDFVEFDVEKDAGARERMLEITGGNRTVPVMVEEGKPPQIGWMGRGCVV</sequence>
<evidence type="ECO:0000313" key="3">
    <source>
        <dbReference type="Proteomes" id="UP000501452"/>
    </source>
</evidence>
<protein>
    <submittedName>
        <fullName evidence="2">Glutaredoxin</fullName>
    </submittedName>
</protein>
<dbReference type="Gene3D" id="3.40.30.10">
    <property type="entry name" value="Glutaredoxin"/>
    <property type="match status" value="1"/>
</dbReference>
<gene>
    <name evidence="2" type="ORF">GBA63_12655</name>
</gene>
<dbReference type="NCBIfam" id="NF041212">
    <property type="entry name" value="Uxx_star"/>
    <property type="match status" value="1"/>
</dbReference>
<dbReference type="AlphaFoldDB" id="A0A6G8QAE2"/>
<dbReference type="InterPro" id="IPR002109">
    <property type="entry name" value="Glutaredoxin"/>
</dbReference>
<dbReference type="RefSeq" id="WP_166176633.1">
    <property type="nucleotide sequence ID" value="NZ_CP045119.1"/>
</dbReference>
<proteinExistence type="predicted"/>
<name>A0A6G8QAE2_9ACTN</name>
<dbReference type="Proteomes" id="UP000501452">
    <property type="component" value="Chromosome"/>
</dbReference>
<keyword evidence="3" id="KW-1185">Reference proteome</keyword>
<organism evidence="2 3">
    <name type="scientific">Rubrobacter tropicus</name>
    <dbReference type="NCBI Taxonomy" id="2653851"/>
    <lineage>
        <taxon>Bacteria</taxon>
        <taxon>Bacillati</taxon>
        <taxon>Actinomycetota</taxon>
        <taxon>Rubrobacteria</taxon>
        <taxon>Rubrobacterales</taxon>
        <taxon>Rubrobacteraceae</taxon>
        <taxon>Rubrobacter</taxon>
    </lineage>
</organism>
<reference evidence="2 3" key="1">
    <citation type="submission" date="2019-10" db="EMBL/GenBank/DDBJ databases">
        <title>Rubrobacter sp nov SCSIO 52090 isolated from a deep-sea sediment in the South China Sea.</title>
        <authorList>
            <person name="Chen R.W."/>
        </authorList>
    </citation>
    <scope>NUCLEOTIDE SEQUENCE [LARGE SCALE GENOMIC DNA]</scope>
    <source>
        <strain evidence="2 3">SCSIO 52909</strain>
    </source>
</reference>
<dbReference type="InterPro" id="IPR036249">
    <property type="entry name" value="Thioredoxin-like_sf"/>
</dbReference>
<evidence type="ECO:0000259" key="1">
    <source>
        <dbReference type="Pfam" id="PF00462"/>
    </source>
</evidence>
<accession>A0A6G8QAE2</accession>
<dbReference type="EMBL" id="CP045119">
    <property type="protein sequence ID" value="QIN83392.1"/>
    <property type="molecule type" value="Genomic_DNA"/>
</dbReference>
<feature type="domain" description="Glutaredoxin" evidence="1">
    <location>
        <begin position="8"/>
        <end position="62"/>
    </location>
</feature>
<dbReference type="CDD" id="cd02976">
    <property type="entry name" value="NrdH"/>
    <property type="match status" value="1"/>
</dbReference>
<dbReference type="Pfam" id="PF00462">
    <property type="entry name" value="Glutaredoxin"/>
    <property type="match status" value="1"/>
</dbReference>